<protein>
    <submittedName>
        <fullName evidence="2">Uncharacterized protein</fullName>
    </submittedName>
</protein>
<keyword evidence="1" id="KW-0472">Membrane</keyword>
<accession>A0A0P7GQU6</accession>
<keyword evidence="1" id="KW-0812">Transmembrane</keyword>
<dbReference type="EMBL" id="LGUC01000001">
    <property type="protein sequence ID" value="KPN31599.1"/>
    <property type="molecule type" value="Genomic_DNA"/>
</dbReference>
<feature type="transmembrane region" description="Helical" evidence="1">
    <location>
        <begin position="26"/>
        <end position="44"/>
    </location>
</feature>
<keyword evidence="1" id="KW-1133">Transmembrane helix</keyword>
<name>A0A0P7GQU6_9EURY</name>
<proteinExistence type="predicted"/>
<evidence type="ECO:0000313" key="2">
    <source>
        <dbReference type="EMBL" id="KPN31599.1"/>
    </source>
</evidence>
<feature type="transmembrane region" description="Helical" evidence="1">
    <location>
        <begin position="56"/>
        <end position="78"/>
    </location>
</feature>
<dbReference type="Proteomes" id="UP000050535">
    <property type="component" value="Unassembled WGS sequence"/>
</dbReference>
<evidence type="ECO:0000313" key="3">
    <source>
        <dbReference type="Proteomes" id="UP000050535"/>
    </source>
</evidence>
<keyword evidence="3" id="KW-1185">Reference proteome</keyword>
<gene>
    <name evidence="2" type="ORF">SY89_02347</name>
</gene>
<reference evidence="3" key="1">
    <citation type="submission" date="2013-11" db="EMBL/GenBank/DDBJ databases">
        <authorList>
            <person name="Hoang H.T."/>
            <person name="Killian M.L."/>
            <person name="Madson D.M."/>
            <person name="Arruda P.H.E."/>
            <person name="Sun D."/>
            <person name="Schwartz K.J."/>
            <person name="Yoon K."/>
        </authorList>
    </citation>
    <scope>NUCLEOTIDE SEQUENCE [LARGE SCALE GENOMIC DNA]</scope>
    <source>
        <strain evidence="3">CDK2</strain>
    </source>
</reference>
<dbReference type="AlphaFoldDB" id="A0A0P7GQU6"/>
<organism evidence="2 3">
    <name type="scientific">Halolamina pelagica</name>
    <dbReference type="NCBI Taxonomy" id="699431"/>
    <lineage>
        <taxon>Archaea</taxon>
        <taxon>Methanobacteriati</taxon>
        <taxon>Methanobacteriota</taxon>
        <taxon>Stenosarchaea group</taxon>
        <taxon>Halobacteria</taxon>
        <taxon>Halobacteriales</taxon>
        <taxon>Haloferacaceae</taxon>
    </lineage>
</organism>
<comment type="caution">
    <text evidence="2">The sequence shown here is derived from an EMBL/GenBank/DDBJ whole genome shotgun (WGS) entry which is preliminary data.</text>
</comment>
<evidence type="ECO:0000256" key="1">
    <source>
        <dbReference type="SAM" id="Phobius"/>
    </source>
</evidence>
<sequence>MSHGGDPGTVSATDHDVFDRLPERYATAYLVVAFFVLPAVAVILSGGGVERPPGPIATALLWGVVIHHSLFLVVAVLFD</sequence>